<dbReference type="SMART" id="SM00382">
    <property type="entry name" value="AAA"/>
    <property type="match status" value="2"/>
</dbReference>
<evidence type="ECO:0000256" key="4">
    <source>
        <dbReference type="ARBA" id="ARBA00022692"/>
    </source>
</evidence>
<protein>
    <submittedName>
        <fullName evidence="13">Uncharacterized protein</fullName>
    </submittedName>
</protein>
<keyword evidence="9 10" id="KW-0472">Membrane</keyword>
<feature type="transmembrane region" description="Helical" evidence="10">
    <location>
        <begin position="298"/>
        <end position="318"/>
    </location>
</feature>
<dbReference type="PANTHER" id="PTHR24223:SF456">
    <property type="entry name" value="MULTIDRUG RESISTANCE-ASSOCIATED PROTEIN LETHAL(2)03659"/>
    <property type="match status" value="1"/>
</dbReference>
<feature type="transmembrane region" description="Helical" evidence="10">
    <location>
        <begin position="866"/>
        <end position="885"/>
    </location>
</feature>
<dbReference type="InterPro" id="IPR003439">
    <property type="entry name" value="ABC_transporter-like_ATP-bd"/>
</dbReference>
<evidence type="ECO:0000256" key="7">
    <source>
        <dbReference type="ARBA" id="ARBA00022840"/>
    </source>
</evidence>
<dbReference type="PANTHER" id="PTHR24223">
    <property type="entry name" value="ATP-BINDING CASSETTE SUB-FAMILY C"/>
    <property type="match status" value="1"/>
</dbReference>
<evidence type="ECO:0000256" key="5">
    <source>
        <dbReference type="ARBA" id="ARBA00022737"/>
    </source>
</evidence>
<feature type="transmembrane region" description="Helical" evidence="10">
    <location>
        <begin position="754"/>
        <end position="774"/>
    </location>
</feature>
<dbReference type="Gene3D" id="3.40.50.300">
    <property type="entry name" value="P-loop containing nucleotide triphosphate hydrolases"/>
    <property type="match status" value="2"/>
</dbReference>
<dbReference type="InterPro" id="IPR036640">
    <property type="entry name" value="ABC1_TM_sf"/>
</dbReference>
<organism evidence="13 14">
    <name type="scientific">Blepharisma stoltei</name>
    <dbReference type="NCBI Taxonomy" id="1481888"/>
    <lineage>
        <taxon>Eukaryota</taxon>
        <taxon>Sar</taxon>
        <taxon>Alveolata</taxon>
        <taxon>Ciliophora</taxon>
        <taxon>Postciliodesmatophora</taxon>
        <taxon>Heterotrichea</taxon>
        <taxon>Heterotrichida</taxon>
        <taxon>Blepharismidae</taxon>
        <taxon>Blepharisma</taxon>
    </lineage>
</organism>
<dbReference type="GO" id="GO:0140359">
    <property type="term" value="F:ABC-type transporter activity"/>
    <property type="evidence" value="ECO:0007669"/>
    <property type="project" value="InterPro"/>
</dbReference>
<dbReference type="GO" id="GO:0016887">
    <property type="term" value="F:ATP hydrolysis activity"/>
    <property type="evidence" value="ECO:0007669"/>
    <property type="project" value="InterPro"/>
</dbReference>
<evidence type="ECO:0000256" key="8">
    <source>
        <dbReference type="ARBA" id="ARBA00022989"/>
    </source>
</evidence>
<evidence type="ECO:0000313" key="14">
    <source>
        <dbReference type="Proteomes" id="UP001162131"/>
    </source>
</evidence>
<dbReference type="SUPFAM" id="SSF52540">
    <property type="entry name" value="P-loop containing nucleoside triphosphate hydrolases"/>
    <property type="match status" value="2"/>
</dbReference>
<feature type="transmembrane region" description="Helical" evidence="10">
    <location>
        <begin position="70"/>
        <end position="95"/>
    </location>
</feature>
<evidence type="ECO:0000313" key="13">
    <source>
        <dbReference type="EMBL" id="CAG9312363.1"/>
    </source>
</evidence>
<dbReference type="InterPro" id="IPR011527">
    <property type="entry name" value="ABC1_TM_dom"/>
</dbReference>
<dbReference type="FunFam" id="3.40.50.300:FF:000163">
    <property type="entry name" value="Multidrug resistance-associated protein member 4"/>
    <property type="match status" value="1"/>
</dbReference>
<dbReference type="GO" id="GO:0016020">
    <property type="term" value="C:membrane"/>
    <property type="evidence" value="ECO:0007669"/>
    <property type="project" value="UniProtKB-SubCell"/>
</dbReference>
<keyword evidence="7" id="KW-0067">ATP-binding</keyword>
<keyword evidence="4 10" id="KW-0812">Transmembrane</keyword>
<dbReference type="SUPFAM" id="SSF90123">
    <property type="entry name" value="ABC transporter transmembrane region"/>
    <property type="match status" value="2"/>
</dbReference>
<proteinExistence type="inferred from homology"/>
<dbReference type="InterPro" id="IPR027417">
    <property type="entry name" value="P-loop_NTPase"/>
</dbReference>
<reference evidence="13" key="1">
    <citation type="submission" date="2021-09" db="EMBL/GenBank/DDBJ databases">
        <authorList>
            <consortium name="AG Swart"/>
            <person name="Singh M."/>
            <person name="Singh A."/>
            <person name="Seah K."/>
            <person name="Emmerich C."/>
        </authorList>
    </citation>
    <scope>NUCLEOTIDE SEQUENCE</scope>
    <source>
        <strain evidence="13">ATCC30299</strain>
    </source>
</reference>
<keyword evidence="3" id="KW-0813">Transport</keyword>
<feature type="domain" description="ABC transporter" evidence="11">
    <location>
        <begin position="956"/>
        <end position="1187"/>
    </location>
</feature>
<feature type="domain" description="ABC transporter" evidence="11">
    <location>
        <begin position="383"/>
        <end position="611"/>
    </location>
</feature>
<dbReference type="GO" id="GO:0005524">
    <property type="term" value="F:ATP binding"/>
    <property type="evidence" value="ECO:0007669"/>
    <property type="project" value="UniProtKB-KW"/>
</dbReference>
<dbReference type="PROSITE" id="PS00211">
    <property type="entry name" value="ABC_TRANSPORTER_1"/>
    <property type="match status" value="2"/>
</dbReference>
<keyword evidence="8 10" id="KW-1133">Transmembrane helix</keyword>
<feature type="transmembrane region" description="Helical" evidence="10">
    <location>
        <begin position="107"/>
        <end position="127"/>
    </location>
</feature>
<dbReference type="Gene3D" id="1.20.1560.10">
    <property type="entry name" value="ABC transporter type 1, transmembrane domain"/>
    <property type="match status" value="2"/>
</dbReference>
<keyword evidence="6" id="KW-0547">Nucleotide-binding</keyword>
<dbReference type="InterPro" id="IPR017871">
    <property type="entry name" value="ABC_transporter-like_CS"/>
</dbReference>
<evidence type="ECO:0000256" key="6">
    <source>
        <dbReference type="ARBA" id="ARBA00022741"/>
    </source>
</evidence>
<evidence type="ECO:0000259" key="12">
    <source>
        <dbReference type="PROSITE" id="PS50929"/>
    </source>
</evidence>
<dbReference type="AlphaFoldDB" id="A0AAU9IAK9"/>
<feature type="domain" description="ABC transmembrane type-1" evidence="12">
    <location>
        <begin position="81"/>
        <end position="335"/>
    </location>
</feature>
<dbReference type="PROSITE" id="PS50893">
    <property type="entry name" value="ABC_TRANSPORTER_2"/>
    <property type="match status" value="2"/>
</dbReference>
<evidence type="ECO:0000256" key="1">
    <source>
        <dbReference type="ARBA" id="ARBA00004141"/>
    </source>
</evidence>
<sequence length="1214" mass="138349">MVESSYDRSTFLSKLSFWWSRNYTQNPHAVFRKPKIIDIDHVAHKISNKWKKEQQNKDPSFFKALWKGIFWKYCIINIPIFIEVFSLIAISILLGRLVEYFWNDDDISTGFTIGFGIIILFTISRLCRNLGNFHLEMFGFSIKCALLKLMNKKLCRLSHEVINSGDVSSRVVNLTGTYLQAYDFFSTPVYTLVTPFAAIAIFLALYYYTGYAGVLGLLLMTTMWPITTKLSHWVIKLKLASSRIAESRIKKTNEVIDTIKFLKSYTWEYAYADLIFQLRDQELKQTRRRAYIKTISKAIGTTSISLGCILTFGIIYYNDGYIDYKIVTPTLTFLLLGEYYIAIVLPVAIEYYWNSYRGLVLLGKFLLEKEHQKLYLKYPKGEIMLKNVTSYWTKQAHDEEEGNFCLRDINLTIHRGEMCVIYGQVGSGKTSLMLSLLGEMHIEEGEIYRGGKVAYVPQEPWIFRGTVKENIVMERPYDETDYRHALYYSMLEDDISKFKNGDETIIGDKGSNISGGQKTRINLARAIYSQADIYIFDDPLSSIDIRIAREIYDRLIIGYLNEKTRVLVTHLIDYIHDYTKVYKMIGGVLQIETSICDASPINGKKVVIEVNAPNIYDKKTHDAEKSHHKSWESFYKYFKLGWCWSSPLIIFFIILASGLYTLMPWWIYYWSEKSKSDQKSSHFYWALFAIGLGLVLASVIRNALVTSTLLESAKKLHNISFAALISAPLHYFTHKSQGFLMNRFSNDIEQVDEYIPTLIAECIGLFFFLIGSFVMMIISDGYLSIALVPILIACIYNFNKSNRYLDIFNATYNASKAPIVSHLSSTASGLYCLRSYKLLSAHKQSFRAAVERSAACFFAQSAAMRWMLFLLDIPFIALIASYIIISVPLKGTLSAATLGSGLSFVQRIGMQSAYAMYTFRKVKNSIYCITELLKNLKIKPEDNSYEAKLEITKGEIEFRDVVVAYDDGTRALNSMNVIFEGGCKIGIVGRSGSGKTSIINTLLRFVEIQQGQVLIDGMDISQANLTHLRKCITVIPQTPIIFHNSVIYNMDPLNEYNEDEIWTALQLVGMDEKISVLLGGLHNYFSSKTLSAGEKQLFCLARALLRQNKIFVMDEITSNVDYGTEEKIYETVDATCGDCTALIIAHRLDFILTCDFVMIVNEGACSEYGNPKELLKDRTSALHHIASFSNVSPTFSTVRRNSLALYMSTLDSEG</sequence>
<keyword evidence="14" id="KW-1185">Reference proteome</keyword>
<feature type="transmembrane region" description="Helical" evidence="10">
    <location>
        <begin position="214"/>
        <end position="235"/>
    </location>
</feature>
<comment type="subcellular location">
    <subcellularLocation>
        <location evidence="1">Membrane</location>
        <topology evidence="1">Multi-pass membrane protein</topology>
    </subcellularLocation>
</comment>
<feature type="domain" description="ABC transmembrane type-1" evidence="12">
    <location>
        <begin position="648"/>
        <end position="924"/>
    </location>
</feature>
<dbReference type="EMBL" id="CAJZBQ010000006">
    <property type="protein sequence ID" value="CAG9312363.1"/>
    <property type="molecule type" value="Genomic_DNA"/>
</dbReference>
<dbReference type="Pfam" id="PF00664">
    <property type="entry name" value="ABC_membrane"/>
    <property type="match status" value="2"/>
</dbReference>
<name>A0AAU9IAK9_9CILI</name>
<dbReference type="InterPro" id="IPR050173">
    <property type="entry name" value="ABC_transporter_C-like"/>
</dbReference>
<comment type="caution">
    <text evidence="13">The sequence shown here is derived from an EMBL/GenBank/DDBJ whole genome shotgun (WGS) entry which is preliminary data.</text>
</comment>
<dbReference type="Proteomes" id="UP001162131">
    <property type="component" value="Unassembled WGS sequence"/>
</dbReference>
<dbReference type="FunFam" id="3.40.50.300:FF:000973">
    <property type="entry name" value="Multidrug resistance-associated protein 4"/>
    <property type="match status" value="1"/>
</dbReference>
<dbReference type="PROSITE" id="PS50929">
    <property type="entry name" value="ABC_TM1F"/>
    <property type="match status" value="2"/>
</dbReference>
<dbReference type="Pfam" id="PF00005">
    <property type="entry name" value="ABC_tran"/>
    <property type="match status" value="2"/>
</dbReference>
<evidence type="ECO:0000256" key="3">
    <source>
        <dbReference type="ARBA" id="ARBA00022448"/>
    </source>
</evidence>
<evidence type="ECO:0000256" key="10">
    <source>
        <dbReference type="SAM" id="Phobius"/>
    </source>
</evidence>
<evidence type="ECO:0000259" key="11">
    <source>
        <dbReference type="PROSITE" id="PS50893"/>
    </source>
</evidence>
<evidence type="ECO:0000256" key="2">
    <source>
        <dbReference type="ARBA" id="ARBA00009726"/>
    </source>
</evidence>
<dbReference type="InterPro" id="IPR003593">
    <property type="entry name" value="AAA+_ATPase"/>
</dbReference>
<feature type="transmembrane region" description="Helical" evidence="10">
    <location>
        <begin position="189"/>
        <end position="208"/>
    </location>
</feature>
<evidence type="ECO:0000256" key="9">
    <source>
        <dbReference type="ARBA" id="ARBA00023136"/>
    </source>
</evidence>
<feature type="transmembrane region" description="Helical" evidence="10">
    <location>
        <begin position="642"/>
        <end position="663"/>
    </location>
</feature>
<feature type="transmembrane region" description="Helical" evidence="10">
    <location>
        <begin position="330"/>
        <end position="353"/>
    </location>
</feature>
<keyword evidence="5" id="KW-0677">Repeat</keyword>
<comment type="similarity">
    <text evidence="2">Belongs to the ABC transporter superfamily. ABCC family. Conjugate transporter (TC 3.A.1.208) subfamily.</text>
</comment>
<feature type="transmembrane region" description="Helical" evidence="10">
    <location>
        <begin position="781"/>
        <end position="799"/>
    </location>
</feature>
<dbReference type="CDD" id="cd03250">
    <property type="entry name" value="ABCC_MRP_domain1"/>
    <property type="match status" value="1"/>
</dbReference>
<gene>
    <name evidence="13" type="ORF">BSTOLATCC_MIC6470</name>
</gene>
<accession>A0AAU9IAK9</accession>
<feature type="transmembrane region" description="Helical" evidence="10">
    <location>
        <begin position="683"/>
        <end position="704"/>
    </location>
</feature>